<accession>A0ABT4KM57</accession>
<dbReference type="Proteomes" id="UP001079430">
    <property type="component" value="Unassembled WGS sequence"/>
</dbReference>
<sequence length="93" mass="10202">MTTPPAQVAQAQGINPAIIEALTNPQATPQTQRIAAILLEQEQARQNALQEMRLKRGGSRHQLGLQKSQLEVEKPAQPSPDTCRQVGAREVRL</sequence>
<dbReference type="RefSeq" id="WP_269284214.1">
    <property type="nucleotide sequence ID" value="NZ_JAPVOI010000004.1"/>
</dbReference>
<protein>
    <submittedName>
        <fullName evidence="2">Uncharacterized protein</fullName>
    </submittedName>
</protein>
<organism evidence="2 3">
    <name type="scientific">Sinorhizobium psoraleae</name>
    <dbReference type="NCBI Taxonomy" id="520838"/>
    <lineage>
        <taxon>Bacteria</taxon>
        <taxon>Pseudomonadati</taxon>
        <taxon>Pseudomonadota</taxon>
        <taxon>Alphaproteobacteria</taxon>
        <taxon>Hyphomicrobiales</taxon>
        <taxon>Rhizobiaceae</taxon>
        <taxon>Sinorhizobium/Ensifer group</taxon>
        <taxon>Sinorhizobium</taxon>
    </lineage>
</organism>
<comment type="caution">
    <text evidence="2">The sequence shown here is derived from an EMBL/GenBank/DDBJ whole genome shotgun (WGS) entry which is preliminary data.</text>
</comment>
<evidence type="ECO:0000256" key="1">
    <source>
        <dbReference type="SAM" id="MobiDB-lite"/>
    </source>
</evidence>
<evidence type="ECO:0000313" key="3">
    <source>
        <dbReference type="Proteomes" id="UP001079430"/>
    </source>
</evidence>
<feature type="region of interest" description="Disordered" evidence="1">
    <location>
        <begin position="55"/>
        <end position="93"/>
    </location>
</feature>
<keyword evidence="3" id="KW-1185">Reference proteome</keyword>
<name>A0ABT4KM57_9HYPH</name>
<dbReference type="EMBL" id="JAPVOI010000004">
    <property type="protein sequence ID" value="MCZ4093049.1"/>
    <property type="molecule type" value="Genomic_DNA"/>
</dbReference>
<evidence type="ECO:0000313" key="2">
    <source>
        <dbReference type="EMBL" id="MCZ4093049.1"/>
    </source>
</evidence>
<reference evidence="2" key="1">
    <citation type="submission" date="2022-10" db="EMBL/GenBank/DDBJ databases">
        <title>Whole genome sequencing of three plant growth promoting bacteria isolated from Vachellia tortilis subsp. raddiana in Morocco.</title>
        <authorList>
            <person name="Hnini M."/>
            <person name="Zouagui R."/>
            <person name="Zouagui H."/>
            <person name="Chemao Elfihri M.-W."/>
            <person name="Ibrahimi A."/>
            <person name="Sbabou L."/>
            <person name="Aurag J."/>
        </authorList>
    </citation>
    <scope>NUCLEOTIDE SEQUENCE</scope>
    <source>
        <strain evidence="2">LMR678</strain>
    </source>
</reference>
<gene>
    <name evidence="2" type="ORF">O3W52_24170</name>
</gene>
<proteinExistence type="predicted"/>